<dbReference type="RefSeq" id="XP_029121945.1">
    <property type="nucleotide sequence ID" value="XM_029266112.1"/>
</dbReference>
<keyword evidence="1" id="KW-1185">Reference proteome</keyword>
<organism evidence="1 2">
    <name type="scientific">Elaeis guineensis var. tenera</name>
    <name type="common">Oil palm</name>
    <dbReference type="NCBI Taxonomy" id="51953"/>
    <lineage>
        <taxon>Eukaryota</taxon>
        <taxon>Viridiplantae</taxon>
        <taxon>Streptophyta</taxon>
        <taxon>Embryophyta</taxon>
        <taxon>Tracheophyta</taxon>
        <taxon>Spermatophyta</taxon>
        <taxon>Magnoliopsida</taxon>
        <taxon>Liliopsida</taxon>
        <taxon>Arecaceae</taxon>
        <taxon>Arecoideae</taxon>
        <taxon>Cocoseae</taxon>
        <taxon>Elaeidinae</taxon>
        <taxon>Elaeis</taxon>
    </lineage>
</organism>
<proteinExistence type="predicted"/>
<accession>A0A8N4EZI6</accession>
<reference evidence="2" key="1">
    <citation type="submission" date="2025-08" db="UniProtKB">
        <authorList>
            <consortium name="RefSeq"/>
        </authorList>
    </citation>
    <scope>IDENTIFICATION</scope>
</reference>
<evidence type="ECO:0000313" key="2">
    <source>
        <dbReference type="RefSeq" id="XP_029121945.1"/>
    </source>
</evidence>
<protein>
    <submittedName>
        <fullName evidence="2">Uncharacterized protein LOC105050097</fullName>
    </submittedName>
</protein>
<dbReference type="PANTHER" id="PTHR46975:SF2">
    <property type="entry name" value="PROTEIN SWEETIE"/>
    <property type="match status" value="1"/>
</dbReference>
<dbReference type="Proteomes" id="UP000504607">
    <property type="component" value="Chromosome 8"/>
</dbReference>
<name>A0A8N4EZI6_ELAGV</name>
<dbReference type="PANTHER" id="PTHR46975">
    <property type="entry name" value="PROTEIN SWEETIE"/>
    <property type="match status" value="1"/>
</dbReference>
<dbReference type="InterPro" id="IPR044218">
    <property type="entry name" value="SWEETIE"/>
</dbReference>
<evidence type="ECO:0000313" key="1">
    <source>
        <dbReference type="Proteomes" id="UP000504607"/>
    </source>
</evidence>
<sequence>MRRVIARGDGISIFSSKVGLLMVKEVSEDRYPHMGACLFIPYFPTKGSPSSQSTPSLTCFCCLICHKHLFWLSSLGGWPAILTSNVVHWDLSRMFSLILCPLNDIKDMYYPSFAEWVACKIKIRLLAAHASIKCYVYQFLRN</sequence>
<dbReference type="GO" id="GO:0005975">
    <property type="term" value="P:carbohydrate metabolic process"/>
    <property type="evidence" value="ECO:0007669"/>
    <property type="project" value="InterPro"/>
</dbReference>
<dbReference type="AlphaFoldDB" id="A0A8N4EZI6"/>
<gene>
    <name evidence="2" type="primary">LOC105050097</name>
</gene>
<dbReference type="OrthoDB" id="192608at2759"/>